<dbReference type="Pfam" id="PF03050">
    <property type="entry name" value="DDE_Tnp_IS66"/>
    <property type="match status" value="1"/>
</dbReference>
<sequence>MGKEIESKDKEINNLKNELAYLKGQILNKNKKIFGQSSEQVDSSQISIFDEAENNTDPKAIEPTIEEITYKRGKSTKNIGKKDNLAHLERTVIEHKLEETNAVCNKCDSPLVVIGSKSKEVLKYIPAKLYIEEHITYSYACKPCEAADGISNIVTTNAPRTLLYKSMASNELLAHVMNLKYHHAMPLYRQESYFKMMGANLSRQNLSNWTIAAASEFGVVYDIMQEELLKTHYIQADETTLKVIDAKGKESKSKKYMWLYKSANSKSPIILYDYQKTRAGSCPKDFLKGFSGYLQTDGYAGYNSVENIKRFYCLAHIRRKYHEIIVHLDEEALKKSRAIIGFNYCEKLYKIEKRLRVEYSNHEDYYKNRYEIRLKESAPILEEFIDYVEREIKDALPRSPLGQALEYSRKLLPNMKIFLEDGSLEIDNNGAERAIKPFVIGRKNWLFSSSSKGAKASASIYSIIETAKSNGLIVEKYLVYLIDTLSNTEIKTRDTLIAAMPWSNELPNELKVQTRK</sequence>
<feature type="domain" description="Transposase IS66 central" evidence="2">
    <location>
        <begin position="165"/>
        <end position="455"/>
    </location>
</feature>
<dbReference type="NCBIfam" id="NF033517">
    <property type="entry name" value="transpos_IS66"/>
    <property type="match status" value="1"/>
</dbReference>
<proteinExistence type="predicted"/>
<evidence type="ECO:0000256" key="1">
    <source>
        <dbReference type="SAM" id="Coils"/>
    </source>
</evidence>
<evidence type="ECO:0000313" key="5">
    <source>
        <dbReference type="EMBL" id="SDP76178.1"/>
    </source>
</evidence>
<dbReference type="EMBL" id="FNJM01000015">
    <property type="protein sequence ID" value="SDP76178.1"/>
    <property type="molecule type" value="Genomic_DNA"/>
</dbReference>
<dbReference type="PANTHER" id="PTHR33678">
    <property type="entry name" value="BLL1576 PROTEIN"/>
    <property type="match status" value="1"/>
</dbReference>
<dbReference type="PANTHER" id="PTHR33678:SF1">
    <property type="entry name" value="BLL1576 PROTEIN"/>
    <property type="match status" value="1"/>
</dbReference>
<keyword evidence="1" id="KW-0175">Coiled coil</keyword>
<dbReference type="Pfam" id="PF13005">
    <property type="entry name" value="zf-IS66"/>
    <property type="match status" value="1"/>
</dbReference>
<evidence type="ECO:0000313" key="6">
    <source>
        <dbReference type="Proteomes" id="UP000198597"/>
    </source>
</evidence>
<reference evidence="5 6" key="1">
    <citation type="submission" date="2016-10" db="EMBL/GenBank/DDBJ databases">
        <authorList>
            <person name="de Groot N.N."/>
        </authorList>
    </citation>
    <scope>NUCLEOTIDE SEQUENCE [LARGE SCALE GENOMIC DNA]</scope>
    <source>
        <strain evidence="5 6">DSM 12272</strain>
    </source>
</reference>
<keyword evidence="6" id="KW-1185">Reference proteome</keyword>
<evidence type="ECO:0000259" key="2">
    <source>
        <dbReference type="Pfam" id="PF03050"/>
    </source>
</evidence>
<dbReference type="InterPro" id="IPR024474">
    <property type="entry name" value="Znf_dom_IS66"/>
</dbReference>
<dbReference type="AlphaFoldDB" id="A0A1H0VD68"/>
<gene>
    <name evidence="5" type="ORF">SAMN04488529_11582</name>
</gene>
<dbReference type="InterPro" id="IPR004291">
    <property type="entry name" value="Transposase_IS66_central"/>
</dbReference>
<dbReference type="STRING" id="94869.SAMN04488529_11582"/>
<organism evidence="5 6">
    <name type="scientific">Clostridium gasigenes</name>
    <dbReference type="NCBI Taxonomy" id="94869"/>
    <lineage>
        <taxon>Bacteria</taxon>
        <taxon>Bacillati</taxon>
        <taxon>Bacillota</taxon>
        <taxon>Clostridia</taxon>
        <taxon>Eubacteriales</taxon>
        <taxon>Clostridiaceae</taxon>
        <taxon>Clostridium</taxon>
    </lineage>
</organism>
<dbReference type="Pfam" id="PF13007">
    <property type="entry name" value="LZ_Tnp_IS66"/>
    <property type="match status" value="1"/>
</dbReference>
<dbReference type="OrthoDB" id="9760067at2"/>
<protein>
    <submittedName>
        <fullName evidence="5">Transposase</fullName>
    </submittedName>
</protein>
<evidence type="ECO:0000259" key="3">
    <source>
        <dbReference type="Pfam" id="PF13005"/>
    </source>
</evidence>
<feature type="coiled-coil region" evidence="1">
    <location>
        <begin position="5"/>
        <end position="32"/>
    </location>
</feature>
<evidence type="ECO:0000259" key="4">
    <source>
        <dbReference type="Pfam" id="PF13007"/>
    </source>
</evidence>
<feature type="domain" description="Transposase TnpC homeodomain" evidence="4">
    <location>
        <begin position="22"/>
        <end position="93"/>
    </location>
</feature>
<accession>A0A1H0VD68</accession>
<name>A0A1H0VD68_9CLOT</name>
<dbReference type="InterPro" id="IPR052344">
    <property type="entry name" value="Transposase-related"/>
</dbReference>
<feature type="domain" description="Transposase IS66 zinc-finger binding" evidence="3">
    <location>
        <begin position="103"/>
        <end position="145"/>
    </location>
</feature>
<dbReference type="Proteomes" id="UP000198597">
    <property type="component" value="Unassembled WGS sequence"/>
</dbReference>
<dbReference type="InterPro" id="IPR024463">
    <property type="entry name" value="Transposase_TnpC_homeodom"/>
</dbReference>